<dbReference type="RefSeq" id="XP_037192999.1">
    <property type="nucleotide sequence ID" value="XM_037334465.1"/>
</dbReference>
<keyword evidence="2" id="KW-1185">Reference proteome</keyword>
<dbReference type="EMBL" id="JABFCT010000007">
    <property type="protein sequence ID" value="KAF5874053.1"/>
    <property type="molecule type" value="Genomic_DNA"/>
</dbReference>
<reference evidence="1 2" key="1">
    <citation type="journal article" date="2020" name="Phytopathology">
        <title>A high-quality genome resource of Botrytis fragariae, a new and rapidly spreading fungal pathogen causing strawberry gray mold in the U.S.A.</title>
        <authorList>
            <person name="Wu Y."/>
            <person name="Saski C.A."/>
            <person name="Schnabel G."/>
            <person name="Xiao S."/>
            <person name="Hu M."/>
        </authorList>
    </citation>
    <scope>NUCLEOTIDE SEQUENCE [LARGE SCALE GENOMIC DNA]</scope>
    <source>
        <strain evidence="1 2">BVB16</strain>
    </source>
</reference>
<organism evidence="1 2">
    <name type="scientific">Botrytis fragariae</name>
    <dbReference type="NCBI Taxonomy" id="1964551"/>
    <lineage>
        <taxon>Eukaryota</taxon>
        <taxon>Fungi</taxon>
        <taxon>Dikarya</taxon>
        <taxon>Ascomycota</taxon>
        <taxon>Pezizomycotina</taxon>
        <taxon>Leotiomycetes</taxon>
        <taxon>Helotiales</taxon>
        <taxon>Sclerotiniaceae</taxon>
        <taxon>Botrytis</taxon>
    </lineage>
</organism>
<evidence type="ECO:0000313" key="2">
    <source>
        <dbReference type="Proteomes" id="UP000531561"/>
    </source>
</evidence>
<evidence type="ECO:0000313" key="1">
    <source>
        <dbReference type="EMBL" id="KAF5874053.1"/>
    </source>
</evidence>
<protein>
    <submittedName>
        <fullName evidence="1">Uncharacterized protein</fullName>
    </submittedName>
</protein>
<dbReference type="GeneID" id="59258157"/>
<gene>
    <name evidence="1" type="ORF">Bfra_004059</name>
</gene>
<sequence length="83" mass="9480">MNLVGPRRTANIQSVEKGALHTNWSAQQLERTGSNIEAQYWTLATLLALARTQRATGSKGMFRVHFQYIQHKRQRVVLMPMGK</sequence>
<name>A0A8H6EJ17_9HELO</name>
<dbReference type="AlphaFoldDB" id="A0A8H6EJ17"/>
<proteinExistence type="predicted"/>
<dbReference type="Proteomes" id="UP000531561">
    <property type="component" value="Unassembled WGS sequence"/>
</dbReference>
<accession>A0A8H6EJ17</accession>
<comment type="caution">
    <text evidence="1">The sequence shown here is derived from an EMBL/GenBank/DDBJ whole genome shotgun (WGS) entry which is preliminary data.</text>
</comment>